<protein>
    <recommendedName>
        <fullName evidence="3">Transposase</fullName>
    </recommendedName>
</protein>
<dbReference type="NCBIfam" id="NF047593">
    <property type="entry name" value="IS66_ISAeme5_TnpA"/>
    <property type="match status" value="1"/>
</dbReference>
<dbReference type="EMBL" id="VOGC01000002">
    <property type="protein sequence ID" value="MQN00605.1"/>
    <property type="molecule type" value="Genomic_DNA"/>
</dbReference>
<reference evidence="1" key="1">
    <citation type="journal article" date="2020" name="Appl. Environ. Microbiol.">
        <title>Medium-Chain Fatty Acid Synthesis by 'Candidatus Weimeria bifida' gen. nov., sp. nov., and 'Candidatus Pseudoramibacter fermentans' sp. nov.</title>
        <authorList>
            <person name="Scarborough M.J."/>
            <person name="Myers K.S."/>
            <person name="Donohue T.J."/>
            <person name="Noguera D.R."/>
        </authorList>
    </citation>
    <scope>NUCLEOTIDE SEQUENCE</scope>
    <source>
        <strain evidence="1">LCO1.1</strain>
    </source>
</reference>
<dbReference type="Proteomes" id="UP000460257">
    <property type="component" value="Unassembled WGS sequence"/>
</dbReference>
<gene>
    <name evidence="1" type="ORF">FRC54_01190</name>
</gene>
<name>A0A6N7IWD8_9FIRM</name>
<evidence type="ECO:0008006" key="3">
    <source>
        <dbReference type="Google" id="ProtNLM"/>
    </source>
</evidence>
<evidence type="ECO:0000313" key="1">
    <source>
        <dbReference type="EMBL" id="MQN00605.1"/>
    </source>
</evidence>
<keyword evidence="2" id="KW-1185">Reference proteome</keyword>
<sequence length="59" mass="6977">MVTIDEFCKKNGYTRNQYYYYLRKLRRKVIEDSGFVELPQVQSQATAVSEPDIIKKSDI</sequence>
<dbReference type="AlphaFoldDB" id="A0A6N7IWD8"/>
<comment type="caution">
    <text evidence="1">The sequence shown here is derived from an EMBL/GenBank/DDBJ whole genome shotgun (WGS) entry which is preliminary data.</text>
</comment>
<organism evidence="1 2">
    <name type="scientific">Candidatus Weimeria bifida</name>
    <dbReference type="NCBI Taxonomy" id="2599074"/>
    <lineage>
        <taxon>Bacteria</taxon>
        <taxon>Bacillati</taxon>
        <taxon>Bacillota</taxon>
        <taxon>Clostridia</taxon>
        <taxon>Lachnospirales</taxon>
        <taxon>Lachnospiraceae</taxon>
        <taxon>Candidatus Weimeria</taxon>
    </lineage>
</organism>
<accession>A0A6N7IWD8</accession>
<proteinExistence type="predicted"/>
<evidence type="ECO:0000313" key="2">
    <source>
        <dbReference type="Proteomes" id="UP000460257"/>
    </source>
</evidence>